<keyword evidence="5" id="KW-1133">Transmembrane helix</keyword>
<comment type="caution">
    <text evidence="7">The sequence shown here is derived from an EMBL/GenBank/DDBJ whole genome shotgun (WGS) entry which is preliminary data.</text>
</comment>
<dbReference type="EMBL" id="QGDL01000011">
    <property type="protein sequence ID" value="PWJ27706.1"/>
    <property type="molecule type" value="Genomic_DNA"/>
</dbReference>
<evidence type="ECO:0000313" key="7">
    <source>
        <dbReference type="EMBL" id="PWJ27706.1"/>
    </source>
</evidence>
<dbReference type="Pfam" id="PF06580">
    <property type="entry name" value="His_kinase"/>
    <property type="match status" value="1"/>
</dbReference>
<dbReference type="Gene3D" id="6.10.340.10">
    <property type="match status" value="1"/>
</dbReference>
<keyword evidence="2" id="KW-0597">Phosphoprotein</keyword>
<evidence type="ECO:0000256" key="2">
    <source>
        <dbReference type="ARBA" id="ARBA00022553"/>
    </source>
</evidence>
<keyword evidence="5" id="KW-0812">Transmembrane</keyword>
<dbReference type="PANTHER" id="PTHR34220:SF7">
    <property type="entry name" value="SENSOR HISTIDINE KINASE YPDA"/>
    <property type="match status" value="1"/>
</dbReference>
<dbReference type="Proteomes" id="UP000245845">
    <property type="component" value="Unassembled WGS sequence"/>
</dbReference>
<evidence type="ECO:0000313" key="8">
    <source>
        <dbReference type="Proteomes" id="UP000245845"/>
    </source>
</evidence>
<dbReference type="GO" id="GO:0016020">
    <property type="term" value="C:membrane"/>
    <property type="evidence" value="ECO:0007669"/>
    <property type="project" value="UniProtKB-SubCell"/>
</dbReference>
<dbReference type="InterPro" id="IPR010559">
    <property type="entry name" value="Sig_transdc_His_kin_internal"/>
</dbReference>
<dbReference type="InterPro" id="IPR003594">
    <property type="entry name" value="HATPase_dom"/>
</dbReference>
<dbReference type="PANTHER" id="PTHR34220">
    <property type="entry name" value="SENSOR HISTIDINE KINASE YPDA"/>
    <property type="match status" value="1"/>
</dbReference>
<feature type="transmembrane region" description="Helical" evidence="5">
    <location>
        <begin position="273"/>
        <end position="294"/>
    </location>
</feature>
<accession>A0A2Y9C5Z9</accession>
<keyword evidence="4 7" id="KW-0418">Kinase</keyword>
<dbReference type="InterPro" id="IPR036890">
    <property type="entry name" value="HATPase_C_sf"/>
</dbReference>
<reference evidence="7 8" key="1">
    <citation type="submission" date="2018-05" db="EMBL/GenBank/DDBJ databases">
        <title>The Hungate 1000. A catalogue of reference genomes from the rumen microbiome.</title>
        <authorList>
            <person name="Kelly W."/>
        </authorList>
    </citation>
    <scope>NUCLEOTIDE SEQUENCE [LARGE SCALE GENOMIC DNA]</scope>
    <source>
        <strain evidence="7 8">NLAE-zl-C242</strain>
    </source>
</reference>
<dbReference type="RefSeq" id="WP_181368771.1">
    <property type="nucleotide sequence ID" value="NZ_BAAACK010000005.1"/>
</dbReference>
<evidence type="ECO:0000259" key="6">
    <source>
        <dbReference type="PROSITE" id="PS50885"/>
    </source>
</evidence>
<comment type="subcellular location">
    <subcellularLocation>
        <location evidence="1">Membrane</location>
    </subcellularLocation>
</comment>
<sequence length="573" mass="65195">MKNTKTSLSIRSKIFRSMTLTAACLILLLTLATSFMYYNYFIKSTTDSSLAQLDYIAGQLNYYMDSVSNYSLALMTDDTIQKGLMKFKNDHEHFSAIDKMLMKDSINHTIQSTPFIHSVTFYSGDRKRVATTEYYPGRDMADVMASGKGVWFLQPKNSNNNKNTTLYTLSMVQPVYSIATGGLLGYIEISIPESTISDIYSGNTDENRHIYITDGEGIVKSTDGSLPLESDYADFTTKTRDLSTSYITFTRHLSRLDWYITNSISFATFFRPLVQVLLLSVLAAIFCAGICFVISRKLSKTITSPIYSLIDHTQKIKQGDWSTIDNIPCDDQDIALLFTEFNAMIQAQEQLKDNLLETTKMKNKISLDLIQQQVNPHFLYNTLDNICSLAELDEKQTLIDIVMSLSTFYRVGLSSGKFRVTVGDELEITTAYLHIMQIRYFHKFDYTIECPDELKQYSCIKLLLQPIVENSIYHGIKEMESKGLLEIRIQEKDENILIIVQDNGVGFTQEAYQKIWECSDHFGVKNIHQRIQLYYGEEYGLIMSNRPTGGCITTITIPKKEAVNNADNISDRG</sequence>
<dbReference type="Gene3D" id="3.30.565.10">
    <property type="entry name" value="Histidine kinase-like ATPase, C-terminal domain"/>
    <property type="match status" value="1"/>
</dbReference>
<organism evidence="7 8">
    <name type="scientific">Faecalicatena orotica</name>
    <dbReference type="NCBI Taxonomy" id="1544"/>
    <lineage>
        <taxon>Bacteria</taxon>
        <taxon>Bacillati</taxon>
        <taxon>Bacillota</taxon>
        <taxon>Clostridia</taxon>
        <taxon>Lachnospirales</taxon>
        <taxon>Lachnospiraceae</taxon>
        <taxon>Faecalicatena</taxon>
    </lineage>
</organism>
<dbReference type="GO" id="GO:0000155">
    <property type="term" value="F:phosphorelay sensor kinase activity"/>
    <property type="evidence" value="ECO:0007669"/>
    <property type="project" value="InterPro"/>
</dbReference>
<keyword evidence="8" id="KW-1185">Reference proteome</keyword>
<dbReference type="SUPFAM" id="SSF158472">
    <property type="entry name" value="HAMP domain-like"/>
    <property type="match status" value="1"/>
</dbReference>
<dbReference type="Pfam" id="PF02518">
    <property type="entry name" value="HATPase_c"/>
    <property type="match status" value="1"/>
</dbReference>
<name>A0A2Y9C5Z9_9FIRM</name>
<evidence type="ECO:0000256" key="1">
    <source>
        <dbReference type="ARBA" id="ARBA00004370"/>
    </source>
</evidence>
<evidence type="ECO:0000256" key="5">
    <source>
        <dbReference type="SAM" id="Phobius"/>
    </source>
</evidence>
<dbReference type="InterPro" id="IPR003660">
    <property type="entry name" value="HAMP_dom"/>
</dbReference>
<gene>
    <name evidence="7" type="ORF">A8806_111143</name>
</gene>
<dbReference type="InterPro" id="IPR050640">
    <property type="entry name" value="Bact_2-comp_sensor_kinase"/>
</dbReference>
<keyword evidence="3" id="KW-0808">Transferase</keyword>
<dbReference type="AlphaFoldDB" id="A0A2Y9C5Z9"/>
<dbReference type="SUPFAM" id="SSF55874">
    <property type="entry name" value="ATPase domain of HSP90 chaperone/DNA topoisomerase II/histidine kinase"/>
    <property type="match status" value="1"/>
</dbReference>
<evidence type="ECO:0000256" key="4">
    <source>
        <dbReference type="ARBA" id="ARBA00022777"/>
    </source>
</evidence>
<proteinExistence type="predicted"/>
<dbReference type="PROSITE" id="PS50885">
    <property type="entry name" value="HAMP"/>
    <property type="match status" value="1"/>
</dbReference>
<protein>
    <submittedName>
        <fullName evidence="7">Two-component system sensor histidine kinase YesM</fullName>
    </submittedName>
</protein>
<dbReference type="SMART" id="SM00387">
    <property type="entry name" value="HATPase_c"/>
    <property type="match status" value="1"/>
</dbReference>
<keyword evidence="5" id="KW-0472">Membrane</keyword>
<feature type="domain" description="HAMP" evidence="6">
    <location>
        <begin position="300"/>
        <end position="353"/>
    </location>
</feature>
<evidence type="ECO:0000256" key="3">
    <source>
        <dbReference type="ARBA" id="ARBA00022679"/>
    </source>
</evidence>